<dbReference type="RefSeq" id="WP_053961914.1">
    <property type="nucleotide sequence ID" value="NZ_CP012390.1"/>
</dbReference>
<proteinExistence type="predicted"/>
<evidence type="ECO:0000313" key="3">
    <source>
        <dbReference type="Proteomes" id="UP000068137"/>
    </source>
</evidence>
<accession>A0A0M4MC51</accession>
<name>A0A0M4MC51_9ACTN</name>
<feature type="chain" id="PRO_5005798611" evidence="1">
    <location>
        <begin position="26"/>
        <end position="216"/>
    </location>
</feature>
<gene>
    <name evidence="2" type="ORF">AL705_04035</name>
</gene>
<evidence type="ECO:0000256" key="1">
    <source>
        <dbReference type="SAM" id="SignalP"/>
    </source>
</evidence>
<sequence>MTHFSHLLAACLTACLTLTSTTACSAEPIPERPAYVPSWLWSALYDGKAYPSLDWNNFVVVNGKNVYIGFHYTTGYTFDCDMGAPWEEAGDRGMGCLGYMPTMGALPLTRSTYPIPSNNHRIFTRISMSNDSLPVRAEAPAYAVDDGFYDNTPHFPAGHRLYIPKADPKEFKKAYNYSDQSRNRALVCVSKDTNRFGCLRTDNHGFYLDQYGTHTF</sequence>
<dbReference type="AlphaFoldDB" id="A0A0M4MC51"/>
<dbReference type="STRING" id="1528099.AL705_04035"/>
<protein>
    <submittedName>
        <fullName evidence="2">Uncharacterized protein</fullName>
    </submittedName>
</protein>
<dbReference type="Proteomes" id="UP000068137">
    <property type="component" value="Chromosome"/>
</dbReference>
<keyword evidence="1" id="KW-0732">Signal</keyword>
<feature type="signal peptide" evidence="1">
    <location>
        <begin position="1"/>
        <end position="25"/>
    </location>
</feature>
<dbReference type="KEGG" id="cbq:AL705_04035"/>
<dbReference type="EMBL" id="CP012390">
    <property type="protein sequence ID" value="ALE18949.1"/>
    <property type="molecule type" value="Genomic_DNA"/>
</dbReference>
<evidence type="ECO:0000313" key="2">
    <source>
        <dbReference type="EMBL" id="ALE18949.1"/>
    </source>
</evidence>
<organism evidence="2 3">
    <name type="scientific">Lawsonella clevelandensis</name>
    <dbReference type="NCBI Taxonomy" id="1528099"/>
    <lineage>
        <taxon>Bacteria</taxon>
        <taxon>Bacillati</taxon>
        <taxon>Actinomycetota</taxon>
        <taxon>Actinomycetes</taxon>
        <taxon>Mycobacteriales</taxon>
        <taxon>Lawsonellaceae</taxon>
        <taxon>Lawsonella</taxon>
    </lineage>
</organism>
<reference evidence="2 3" key="1">
    <citation type="journal article" date="2015" name="Genome Announc.">
        <title>Complete Genome Sequences for Two Strains of a Novel Fastidious, Partially Acid-Fast, Gram-Positive Corynebacterineae Bacterium, Derived from Human Clinical Samples.</title>
        <authorList>
            <person name="Nicholson A.C."/>
            <person name="Bell M."/>
            <person name="Humrighouse B.W."/>
            <person name="McQuiston J.R."/>
        </authorList>
    </citation>
    <scope>NUCLEOTIDE SEQUENCE [LARGE SCALE GENOMIC DNA]</scope>
    <source>
        <strain evidence="2 3">X1698</strain>
    </source>
</reference>